<dbReference type="Pfam" id="PF13377">
    <property type="entry name" value="Peripla_BP_3"/>
    <property type="match status" value="1"/>
</dbReference>
<organism evidence="5 6">
    <name type="scientific">Zhihengliuella flava</name>
    <dbReference type="NCBI Taxonomy" id="1285193"/>
    <lineage>
        <taxon>Bacteria</taxon>
        <taxon>Bacillati</taxon>
        <taxon>Actinomycetota</taxon>
        <taxon>Actinomycetes</taxon>
        <taxon>Micrococcales</taxon>
        <taxon>Micrococcaceae</taxon>
        <taxon>Zhihengliuella</taxon>
    </lineage>
</organism>
<evidence type="ECO:0000256" key="2">
    <source>
        <dbReference type="ARBA" id="ARBA00023125"/>
    </source>
</evidence>
<dbReference type="CDD" id="cd01392">
    <property type="entry name" value="HTH_LacI"/>
    <property type="match status" value="1"/>
</dbReference>
<keyword evidence="6" id="KW-1185">Reference proteome</keyword>
<comment type="caution">
    <text evidence="5">The sequence shown here is derived from an EMBL/GenBank/DDBJ whole genome shotgun (WGS) entry which is preliminary data.</text>
</comment>
<dbReference type="InterPro" id="IPR010982">
    <property type="entry name" value="Lambda_DNA-bd_dom_sf"/>
</dbReference>
<dbReference type="Gene3D" id="1.10.260.40">
    <property type="entry name" value="lambda repressor-like DNA-binding domains"/>
    <property type="match status" value="1"/>
</dbReference>
<evidence type="ECO:0000313" key="6">
    <source>
        <dbReference type="Proteomes" id="UP000625033"/>
    </source>
</evidence>
<dbReference type="RefSeq" id="WP_196836171.1">
    <property type="nucleotide sequence ID" value="NZ_JADOTZ010000001.1"/>
</dbReference>
<dbReference type="InterPro" id="IPR028082">
    <property type="entry name" value="Peripla_BP_I"/>
</dbReference>
<dbReference type="PANTHER" id="PTHR30146">
    <property type="entry name" value="LACI-RELATED TRANSCRIPTIONAL REPRESSOR"/>
    <property type="match status" value="1"/>
</dbReference>
<dbReference type="PROSITE" id="PS00356">
    <property type="entry name" value="HTH_LACI_1"/>
    <property type="match status" value="1"/>
</dbReference>
<keyword evidence="2" id="KW-0238">DNA-binding</keyword>
<dbReference type="SUPFAM" id="SSF53822">
    <property type="entry name" value="Periplasmic binding protein-like I"/>
    <property type="match status" value="1"/>
</dbReference>
<evidence type="ECO:0000256" key="1">
    <source>
        <dbReference type="ARBA" id="ARBA00023015"/>
    </source>
</evidence>
<dbReference type="CDD" id="cd06296">
    <property type="entry name" value="PBP1_CatR-like"/>
    <property type="match status" value="1"/>
</dbReference>
<dbReference type="Pfam" id="PF00356">
    <property type="entry name" value="LacI"/>
    <property type="match status" value="1"/>
</dbReference>
<name>A0A931DDS0_9MICC</name>
<dbReference type="AlphaFoldDB" id="A0A931DDS0"/>
<keyword evidence="1" id="KW-0805">Transcription regulation</keyword>
<evidence type="ECO:0000313" key="5">
    <source>
        <dbReference type="EMBL" id="MBG6084930.1"/>
    </source>
</evidence>
<keyword evidence="3" id="KW-0804">Transcription</keyword>
<feature type="domain" description="HTH lacI-type" evidence="4">
    <location>
        <begin position="4"/>
        <end position="47"/>
    </location>
</feature>
<gene>
    <name evidence="5" type="ORF">IW252_001697</name>
</gene>
<dbReference type="InterPro" id="IPR046335">
    <property type="entry name" value="LacI/GalR-like_sensor"/>
</dbReference>
<dbReference type="InterPro" id="IPR000843">
    <property type="entry name" value="HTH_LacI"/>
</dbReference>
<proteinExistence type="predicted"/>
<accession>A0A931DDS0</accession>
<dbReference type="SMART" id="SM00354">
    <property type="entry name" value="HTH_LACI"/>
    <property type="match status" value="1"/>
</dbReference>
<dbReference type="GO" id="GO:0003700">
    <property type="term" value="F:DNA-binding transcription factor activity"/>
    <property type="evidence" value="ECO:0007669"/>
    <property type="project" value="TreeGrafter"/>
</dbReference>
<reference evidence="5" key="1">
    <citation type="submission" date="2020-11" db="EMBL/GenBank/DDBJ databases">
        <title>Sequencing the genomes of 1000 actinobacteria strains.</title>
        <authorList>
            <person name="Klenk H.-P."/>
        </authorList>
    </citation>
    <scope>NUCLEOTIDE SEQUENCE</scope>
    <source>
        <strain evidence="5">DSM 26152</strain>
    </source>
</reference>
<evidence type="ECO:0000256" key="3">
    <source>
        <dbReference type="ARBA" id="ARBA00023163"/>
    </source>
</evidence>
<evidence type="ECO:0000259" key="4">
    <source>
        <dbReference type="PROSITE" id="PS50932"/>
    </source>
</evidence>
<dbReference type="GO" id="GO:0000976">
    <property type="term" value="F:transcription cis-regulatory region binding"/>
    <property type="evidence" value="ECO:0007669"/>
    <property type="project" value="TreeGrafter"/>
</dbReference>
<dbReference type="PROSITE" id="PS50932">
    <property type="entry name" value="HTH_LACI_2"/>
    <property type="match status" value="1"/>
</dbReference>
<dbReference type="EMBL" id="JADOTZ010000001">
    <property type="protein sequence ID" value="MBG6084930.1"/>
    <property type="molecule type" value="Genomic_DNA"/>
</dbReference>
<sequence>MAKPRLIDVAQASGVSVSTASKALNGRADISEESRRKITKTAADMGYSSPPRVSQRQAPPRLTVVFDHFSSPYAVGILSGAVHASKRAGVELVTTTIVGDSATHRVLSTAWMRELVAQGSRGLIVVTAPVSDARVRWCQQNRLPLILIDPAAPNHEHVVAIGSTNWNGGKQAAQHLLELGHRRIGMVTGPLESIPAGERLQGFRSAMQMAGCAVDEDLVTGGGFTPESGRVAALKMLTRPERPSAIFAVSDDVALGVLRAAEELGLSVPQDLSVIGFDDTSAASWMSPPLTTIRQPLASMGQVAVERALALSNDPERFAHPFQLETRLVTRKSTAAPPGRAG</sequence>
<dbReference type="SUPFAM" id="SSF47413">
    <property type="entry name" value="lambda repressor-like DNA-binding domains"/>
    <property type="match status" value="1"/>
</dbReference>
<dbReference type="Proteomes" id="UP000625033">
    <property type="component" value="Unassembled WGS sequence"/>
</dbReference>
<dbReference type="Gene3D" id="3.40.50.2300">
    <property type="match status" value="2"/>
</dbReference>
<dbReference type="PANTHER" id="PTHR30146:SF153">
    <property type="entry name" value="LACTOSE OPERON REPRESSOR"/>
    <property type="match status" value="1"/>
</dbReference>
<protein>
    <submittedName>
        <fullName evidence="5">LacI family transcriptional regulator</fullName>
    </submittedName>
</protein>